<protein>
    <recommendedName>
        <fullName evidence="5">Vps72/YL1 C-terminal domain-containing protein</fullName>
    </recommendedName>
</protein>
<dbReference type="PANTHER" id="PTHR31200:SF1">
    <property type="entry name" value="INO80 COMPLEX SUBUNIT C"/>
    <property type="match status" value="1"/>
</dbReference>
<comment type="caution">
    <text evidence="6">The sequence shown here is derived from an EMBL/GenBank/DDBJ whole genome shotgun (WGS) entry which is preliminary data.</text>
</comment>
<evidence type="ECO:0000256" key="4">
    <source>
        <dbReference type="ARBA" id="ARBA00023242"/>
    </source>
</evidence>
<dbReference type="Pfam" id="PF08265">
    <property type="entry name" value="YL1_C"/>
    <property type="match status" value="1"/>
</dbReference>
<dbReference type="InterPro" id="IPR013272">
    <property type="entry name" value="Vps72/YL1_C"/>
</dbReference>
<dbReference type="Proteomes" id="UP001489004">
    <property type="component" value="Unassembled WGS sequence"/>
</dbReference>
<dbReference type="AlphaFoldDB" id="A0AAW1Q965"/>
<reference evidence="6 7" key="1">
    <citation type="journal article" date="2024" name="Nat. Commun.">
        <title>Phylogenomics reveals the evolutionary origins of lichenization in chlorophyte algae.</title>
        <authorList>
            <person name="Puginier C."/>
            <person name="Libourel C."/>
            <person name="Otte J."/>
            <person name="Skaloud P."/>
            <person name="Haon M."/>
            <person name="Grisel S."/>
            <person name="Petersen M."/>
            <person name="Berrin J.G."/>
            <person name="Delaux P.M."/>
            <person name="Dal Grande F."/>
            <person name="Keller J."/>
        </authorList>
    </citation>
    <scope>NUCLEOTIDE SEQUENCE [LARGE SCALE GENOMIC DNA]</scope>
    <source>
        <strain evidence="6 7">SAG 2043</strain>
    </source>
</reference>
<evidence type="ECO:0000313" key="7">
    <source>
        <dbReference type="Proteomes" id="UP001489004"/>
    </source>
</evidence>
<accession>A0AAW1Q965</accession>
<dbReference type="InterPro" id="IPR029525">
    <property type="entry name" value="INO80C/Ies6"/>
</dbReference>
<organism evidence="6 7">
    <name type="scientific">[Myrmecia] bisecta</name>
    <dbReference type="NCBI Taxonomy" id="41462"/>
    <lineage>
        <taxon>Eukaryota</taxon>
        <taxon>Viridiplantae</taxon>
        <taxon>Chlorophyta</taxon>
        <taxon>core chlorophytes</taxon>
        <taxon>Trebouxiophyceae</taxon>
        <taxon>Trebouxiales</taxon>
        <taxon>Trebouxiaceae</taxon>
        <taxon>Myrmecia</taxon>
    </lineage>
</organism>
<keyword evidence="2" id="KW-0805">Transcription regulation</keyword>
<evidence type="ECO:0000259" key="5">
    <source>
        <dbReference type="SMART" id="SM00993"/>
    </source>
</evidence>
<proteinExistence type="predicted"/>
<dbReference type="GO" id="GO:0006338">
    <property type="term" value="P:chromatin remodeling"/>
    <property type="evidence" value="ECO:0007669"/>
    <property type="project" value="InterPro"/>
</dbReference>
<feature type="domain" description="Vps72/YL1 C-terminal" evidence="5">
    <location>
        <begin position="67"/>
        <end position="96"/>
    </location>
</feature>
<evidence type="ECO:0000256" key="2">
    <source>
        <dbReference type="ARBA" id="ARBA00023015"/>
    </source>
</evidence>
<dbReference type="GO" id="GO:0031011">
    <property type="term" value="C:Ino80 complex"/>
    <property type="evidence" value="ECO:0007669"/>
    <property type="project" value="InterPro"/>
</dbReference>
<name>A0AAW1Q965_9CHLO</name>
<sequence length="118" mass="13655">MADRAAEEDLFLSANLPFKCKHKRRKDQHHWRRLKIIIPQENYQTLPPSEPTYVNIAAPPSTLPSKKYCDLTGQEAQYNEPKTKIHYASADQFAVIRALPEETVRRCLELRNAAPVLR</sequence>
<keyword evidence="3" id="KW-0804">Transcription</keyword>
<dbReference type="PANTHER" id="PTHR31200">
    <property type="entry name" value="INO80 COMPLEX SUBUNIT C"/>
    <property type="match status" value="1"/>
</dbReference>
<evidence type="ECO:0000256" key="3">
    <source>
        <dbReference type="ARBA" id="ARBA00023163"/>
    </source>
</evidence>
<evidence type="ECO:0000313" key="6">
    <source>
        <dbReference type="EMBL" id="KAK9816764.1"/>
    </source>
</evidence>
<keyword evidence="4" id="KW-0539">Nucleus</keyword>
<evidence type="ECO:0000256" key="1">
    <source>
        <dbReference type="ARBA" id="ARBA00004123"/>
    </source>
</evidence>
<gene>
    <name evidence="6" type="ORF">WJX72_004875</name>
</gene>
<dbReference type="EMBL" id="JALJOR010000005">
    <property type="protein sequence ID" value="KAK9816764.1"/>
    <property type="molecule type" value="Genomic_DNA"/>
</dbReference>
<comment type="subcellular location">
    <subcellularLocation>
        <location evidence="1">Nucleus</location>
    </subcellularLocation>
</comment>
<dbReference type="SMART" id="SM00993">
    <property type="entry name" value="YL1_C"/>
    <property type="match status" value="1"/>
</dbReference>
<keyword evidence="7" id="KW-1185">Reference proteome</keyword>